<feature type="transmembrane region" description="Helical" evidence="7">
    <location>
        <begin position="713"/>
        <end position="735"/>
    </location>
</feature>
<evidence type="ECO:0008006" key="14">
    <source>
        <dbReference type="Google" id="ProtNLM"/>
    </source>
</evidence>
<dbReference type="GO" id="GO:0050982">
    <property type="term" value="P:detection of mechanical stimulus"/>
    <property type="evidence" value="ECO:0007669"/>
    <property type="project" value="TreeGrafter"/>
</dbReference>
<feature type="transmembrane region" description="Helical" evidence="7">
    <location>
        <begin position="105"/>
        <end position="125"/>
    </location>
</feature>
<feature type="transmembrane region" description="Helical" evidence="7">
    <location>
        <begin position="1613"/>
        <end position="1639"/>
    </location>
</feature>
<evidence type="ECO:0000256" key="3">
    <source>
        <dbReference type="ARBA" id="ARBA00022692"/>
    </source>
</evidence>
<organism evidence="12 13">
    <name type="scientific">Saponaria officinalis</name>
    <name type="common">Common soapwort</name>
    <name type="synonym">Lychnis saponaria</name>
    <dbReference type="NCBI Taxonomy" id="3572"/>
    <lineage>
        <taxon>Eukaryota</taxon>
        <taxon>Viridiplantae</taxon>
        <taxon>Streptophyta</taxon>
        <taxon>Embryophyta</taxon>
        <taxon>Tracheophyta</taxon>
        <taxon>Spermatophyta</taxon>
        <taxon>Magnoliopsida</taxon>
        <taxon>eudicotyledons</taxon>
        <taxon>Gunneridae</taxon>
        <taxon>Pentapetalae</taxon>
        <taxon>Caryophyllales</taxon>
        <taxon>Caryophyllaceae</taxon>
        <taxon>Caryophylleae</taxon>
        <taxon>Saponaria</taxon>
    </lineage>
</organism>
<dbReference type="PANTHER" id="PTHR13167">
    <property type="entry name" value="PIEZO-TYPE MECHANOSENSITIVE ION CHANNEL COMPONENT"/>
    <property type="match status" value="1"/>
</dbReference>
<feature type="transmembrane region" description="Helical" evidence="7">
    <location>
        <begin position="1273"/>
        <end position="1291"/>
    </location>
</feature>
<comment type="subcellular location">
    <subcellularLocation>
        <location evidence="1">Membrane</location>
        <topology evidence="1">Multi-pass membrane protein</topology>
    </subcellularLocation>
</comment>
<evidence type="ECO:0000259" key="9">
    <source>
        <dbReference type="Pfam" id="PF23188"/>
    </source>
</evidence>
<feature type="region of interest" description="Disordered" evidence="6">
    <location>
        <begin position="985"/>
        <end position="1007"/>
    </location>
</feature>
<feature type="transmembrane region" description="Helical" evidence="7">
    <location>
        <begin position="2135"/>
        <end position="2156"/>
    </location>
</feature>
<protein>
    <recommendedName>
        <fullName evidence="14">Piezo non-specific cation channel R-Ras-binding domain-containing protein</fullName>
    </recommendedName>
</protein>
<feature type="transmembrane region" description="Helical" evidence="7">
    <location>
        <begin position="1099"/>
        <end position="1121"/>
    </location>
</feature>
<feature type="transmembrane region" description="Helical" evidence="7">
    <location>
        <begin position="342"/>
        <end position="361"/>
    </location>
</feature>
<dbReference type="InterPro" id="IPR056768">
    <property type="entry name" value="THU_Piezo"/>
</dbReference>
<dbReference type="Pfam" id="PF12166">
    <property type="entry name" value="Piezo_cap"/>
    <property type="match status" value="1"/>
</dbReference>
<evidence type="ECO:0000259" key="8">
    <source>
        <dbReference type="Pfam" id="PF12166"/>
    </source>
</evidence>
<feature type="transmembrane region" description="Helical" evidence="7">
    <location>
        <begin position="56"/>
        <end position="77"/>
    </location>
</feature>
<comment type="caution">
    <text evidence="12">The sequence shown here is derived from an EMBL/GenBank/DDBJ whole genome shotgun (WGS) entry which is preliminary data.</text>
</comment>
<feature type="transmembrane region" description="Helical" evidence="7">
    <location>
        <begin position="1991"/>
        <end position="2010"/>
    </location>
</feature>
<dbReference type="Pfam" id="PF25288">
    <property type="entry name" value="PIEZO"/>
    <property type="match status" value="1"/>
</dbReference>
<feature type="transmembrane region" description="Helical" evidence="7">
    <location>
        <begin position="253"/>
        <end position="270"/>
    </location>
</feature>
<proteinExistence type="inferred from homology"/>
<evidence type="ECO:0000256" key="6">
    <source>
        <dbReference type="SAM" id="MobiDB-lite"/>
    </source>
</evidence>
<evidence type="ECO:0000259" key="10">
    <source>
        <dbReference type="Pfam" id="PF24874"/>
    </source>
</evidence>
<feature type="transmembrane region" description="Helical" evidence="7">
    <location>
        <begin position="419"/>
        <end position="446"/>
    </location>
</feature>
<dbReference type="InterPro" id="IPR056770">
    <property type="entry name" value="Piezo_THU9_anchor"/>
</dbReference>
<feature type="transmembrane region" description="Helical" evidence="7">
    <location>
        <begin position="1061"/>
        <end position="1087"/>
    </location>
</feature>
<feature type="transmembrane region" description="Helical" evidence="7">
    <location>
        <begin position="807"/>
        <end position="835"/>
    </location>
</feature>
<feature type="transmembrane region" description="Helical" evidence="7">
    <location>
        <begin position="1964"/>
        <end position="1982"/>
    </location>
</feature>
<feature type="domain" description="Piezo transmembrane helical unit" evidence="9">
    <location>
        <begin position="1609"/>
        <end position="1712"/>
    </location>
</feature>
<sequence length="2463" mass="282167">MGRFLTEILLPFLLLIAASLSWSLISLVYLIAFLFVQYVTPEIGMQSRNRGFLSRFLLIFSLLVLLSHASFHIILAIQGVQWNVEDGQWAELIGLKSVHSTTQSAIGFIVVHVLVALTASCDILGNKVNMEGSAYFLRNLSSPLENLDSELRGAYWLLLPIIQLGVGISHPSWVSLPYFIGSCVGLVDWSLNSNCLGLFRWWNYFLPYAVSNIFLLYIYQLPVEFPDIFKGFAAFIGLYKISSLSVWSESCSGLFLLLFYVMLAYIRCDLAETGNIISLNNCHLAEPLLPSSHFFLIRRSRSGIRHINLLSRGAVFRIFTINFFTYGFPISLFALAYWSFQFASLFSFGLIAYVGYILSAFPSLFQFHRLNSLLLIFILSWATSTYVFNVAFTFYNQKIQKDKEIWETVGLWHYSFPGLYLVAQFCLGVLVAVGNLVNSSVFFYLPDGADQSFSDDSTVEEKEETKVLIVATLVWLFSKCSRAIVMTIILLIAVKPGFIHALYIIFFMLYLLRPTIDRRLRHALILLCEVHFALLYILQLNLFAEMLKSQESWPGKMLSHLGLLEYDSTEDFLKIVLLACFCAIHNHGFDILFSFSAILQHAPCLPFGFSILKAGLNKSVLLSVYISKSGGFPRHCSSHDRRIAAYLGSIGQHFLSMYHSVGTYIAFLTTLLTVFLVPPNYISFGYLVFLLFWVTGRQIMGTTRRRLWVPLKLYSVFVFLLTYGLSVSLGFRSWLSSVVDLYSSFGFNPQASAFENVWDSLAVLIVMQLHSYERGQSESLSSDDNYKSDYNTCSFMRRLLVMHNEKILLISLFYASLSPVSIFGFIYLLGLVISSTLPKSCRVPSKFFLAYSGILLMVEYLFQIWGGQAGMFPGQKHYRLSQLLGLHLFKPDFWSLEYGLRGNILVIFSCMLQYVVFRWVENLPGTLGSEGNWEEIFTLFGPAYQTPTTKSSPNDVTKLPTTREPLLQRQNEDERVFPSFKSCVPQDTDTLPSGETRSVTDANQPNNNFPGISEGSGKWNKMRVICMRKERLQMQKTLLKVYMKFWIENMFNLFGLELNMITLLLCSFAILNAISLLYIAALAACILMKRHVIQRLWHIFVLSFALVLILEYLASCTYLNYPKKVDTWDVDLSCHDCWKNANIFYDYCLKCWLGVIVDDHRMLVSYWAVFMISCFKLRADQLSNLCNSHMYQQIASFKKNTCVLSDLSFETRYMWTFLDFLRLESYCHLLDFVLSLILVTGTLEYDLLHLGYLCFALVFFRMRLEILKKKNEIFSWLRVYNFILIVLSLAYQSPFVGDASEGKCNTSDYIYEIIGFYKYDYGFKITSRSALVEIIIFALVSLQSYMFASTEFDYVSKYLEAEKIRAEFLEQEKKAAWKTKQLLHIRRVEELKNQRNLQVEKMKAEMLNLQTELQRTISSEDCGTVSSPSEEWKTSSMNSYNGNSCNEEKRCKNFDSLNFEHTESRSLDKSSPTSEQSEQRDSLHGIREHKEINIVSFDNLDKKETKKLRDTENPLTSALQLFGDGVSQVQSLGNLAVNNLVSLLNIDVEELISEEKFDEDGEYYEIESQNMRCNGLELTFSIHSDCGAAEALHAYISMLLRYMWAQMRSHNDIVCYCCFVLIFLWNFSLQSMFYLAGLFLYALCVHAGPSYVFWVIILIYTELCILLQYLYQINIQHCGFNIQLSFLQEIGFPGHKVTSSLVTANWPLFLVYLFTLLQSSITARDCEWAVIREFGSFRTRNSHLGETSTSYNCFEKFESLLISLIKVTKLILNSLYRYWQSLIEGAETPPYFVQLSMRVEAWPEDGIQPEKVGLKINKLLKIVHKRRSRDSGSNHYAASRIRVQSIEQSPENPNIALAVLEVLYASSLVEGIPVEWHHSLTPAADVAEELLGGLRGGIFEEIGFPYPVLSIIWGGKKEIDLYAYVFCADLVVFFLVAIFYQSVIKNKSEFLEVYQLEDQFPKEFVFILMIIFFLIVLDRVIYLRIFGTGKVILYIFNLVLFTFAVTKYAWSTEPSKQHSGRFALRSIYLMKAISLALQAVQIRYGIPNRGTLYQQFLTSGVSRINFLAFRVYRALPFLHELRCVLDWSCTTTSLTMYDWLKLEDIHSSLFLAKCDADLNRANHKQGQKQTKTTKFCNGICLFIVLIGVIWAPMLMYSSGNPTNIANPIKDASVRVDIKTTSGRLTLFETTLCKMLSGDELDIRANFDPHGYLKTYDENDVQLICCQADASSMWLVPPVVQAKFIQSLSWSMDIIFTWKFIRDRPKSKEVVKYEIVVEDHDSPKVEEVVRVLHGTTDAFSIYDIYPRYFRVTGSGDVRLIEEAVELVSANLTLHRAGSPGWWSFDDISPLEASDYCGPAGPVAVIVSEETPQGILGETLSHSSIWGLYITFVLAVGRFIRLQCSDLRMRIPFENLPSCDRLLAICENIYAARAEGELEVEEVLYWTLVKIYRSPHMLLEYTKPD</sequence>
<feature type="transmembrane region" description="Helical" evidence="7">
    <location>
        <begin position="847"/>
        <end position="866"/>
    </location>
</feature>
<name>A0AAW1LI70_SAPOF</name>
<feature type="region of interest" description="Disordered" evidence="6">
    <location>
        <begin position="1418"/>
        <end position="1445"/>
    </location>
</feature>
<dbReference type="Proteomes" id="UP001443914">
    <property type="component" value="Unassembled WGS sequence"/>
</dbReference>
<evidence type="ECO:0000256" key="7">
    <source>
        <dbReference type="SAM" id="Phobius"/>
    </source>
</evidence>
<feature type="transmembrane region" description="Helical" evidence="7">
    <location>
        <begin position="314"/>
        <end position="336"/>
    </location>
</feature>
<evidence type="ECO:0000259" key="11">
    <source>
        <dbReference type="Pfam" id="PF25288"/>
    </source>
</evidence>
<feature type="transmembrane region" description="Helical" evidence="7">
    <location>
        <begin position="1921"/>
        <end position="1944"/>
    </location>
</feature>
<feature type="transmembrane region" description="Helical" evidence="7">
    <location>
        <begin position="201"/>
        <end position="219"/>
    </location>
</feature>
<accession>A0AAW1LI70</accession>
<feature type="transmembrane region" description="Helical" evidence="7">
    <location>
        <begin position="523"/>
        <end position="544"/>
    </location>
</feature>
<dbReference type="InterPro" id="IPR031334">
    <property type="entry name" value="Piezo_cap_dom"/>
</dbReference>
<dbReference type="PANTHER" id="PTHR13167:SF46">
    <property type="entry name" value="PIEZO NON-SPECIFIC CATION CHANNEL R-RAS-BINDING DOMAIN-CONTAINING PROTEIN"/>
    <property type="match status" value="1"/>
</dbReference>
<dbReference type="GO" id="GO:0042391">
    <property type="term" value="P:regulation of membrane potential"/>
    <property type="evidence" value="ECO:0007669"/>
    <property type="project" value="TreeGrafter"/>
</dbReference>
<feature type="transmembrane region" description="Helical" evidence="7">
    <location>
        <begin position="664"/>
        <end position="692"/>
    </location>
</feature>
<dbReference type="GO" id="GO:0008381">
    <property type="term" value="F:mechanosensitive monoatomic ion channel activity"/>
    <property type="evidence" value="ECO:0007669"/>
    <property type="project" value="InterPro"/>
</dbReference>
<feature type="transmembrane region" description="Helical" evidence="7">
    <location>
        <begin position="12"/>
        <end position="36"/>
    </location>
</feature>
<dbReference type="GO" id="GO:0016020">
    <property type="term" value="C:membrane"/>
    <property type="evidence" value="ECO:0007669"/>
    <property type="project" value="UniProtKB-SubCell"/>
</dbReference>
<feature type="domain" description="Piezo THU9 and anchor" evidence="10">
    <location>
        <begin position="1920"/>
        <end position="2157"/>
    </location>
</feature>
<dbReference type="GO" id="GO:0071260">
    <property type="term" value="P:cellular response to mechanical stimulus"/>
    <property type="evidence" value="ECO:0007669"/>
    <property type="project" value="TreeGrafter"/>
</dbReference>
<feature type="region of interest" description="Disordered" evidence="6">
    <location>
        <begin position="1462"/>
        <end position="1485"/>
    </location>
</feature>
<evidence type="ECO:0000313" key="13">
    <source>
        <dbReference type="Proteomes" id="UP001443914"/>
    </source>
</evidence>
<dbReference type="Pfam" id="PF24874">
    <property type="entry name" value="Piezo_THU9_anchor"/>
    <property type="match status" value="1"/>
</dbReference>
<feature type="transmembrane region" description="Helical" evidence="7">
    <location>
        <begin position="373"/>
        <end position="395"/>
    </location>
</feature>
<dbReference type="InterPro" id="IPR027272">
    <property type="entry name" value="Piezo"/>
</dbReference>
<feature type="domain" description="Piezo non-specific cation channel cap" evidence="8">
    <location>
        <begin position="2186"/>
        <end position="2462"/>
    </location>
</feature>
<reference evidence="12" key="1">
    <citation type="submission" date="2024-03" db="EMBL/GenBank/DDBJ databases">
        <title>WGS assembly of Saponaria officinalis var. Norfolk2.</title>
        <authorList>
            <person name="Jenkins J."/>
            <person name="Shu S."/>
            <person name="Grimwood J."/>
            <person name="Barry K."/>
            <person name="Goodstein D."/>
            <person name="Schmutz J."/>
            <person name="Leebens-Mack J."/>
            <person name="Osbourn A."/>
        </authorList>
    </citation>
    <scope>NUCLEOTIDE SEQUENCE [LARGE SCALE GENOMIC DNA]</scope>
    <source>
        <strain evidence="12">JIC</strain>
    </source>
</reference>
<evidence type="ECO:0000313" key="12">
    <source>
        <dbReference type="EMBL" id="KAK9732623.1"/>
    </source>
</evidence>
<evidence type="ECO:0000256" key="2">
    <source>
        <dbReference type="ARBA" id="ARBA00007821"/>
    </source>
</evidence>
<feature type="transmembrane region" description="Helical" evidence="7">
    <location>
        <begin position="1232"/>
        <end position="1261"/>
    </location>
</feature>
<feature type="transmembrane region" description="Helical" evidence="7">
    <location>
        <begin position="1330"/>
        <end position="1348"/>
    </location>
</feature>
<keyword evidence="5 7" id="KW-0472">Membrane</keyword>
<feature type="transmembrane region" description="Helical" evidence="7">
    <location>
        <begin position="498"/>
        <end position="516"/>
    </location>
</feature>
<evidence type="ECO:0000256" key="4">
    <source>
        <dbReference type="ARBA" id="ARBA00022989"/>
    </source>
</evidence>
<evidence type="ECO:0000256" key="5">
    <source>
        <dbReference type="ARBA" id="ARBA00023136"/>
    </source>
</evidence>
<keyword evidence="13" id="KW-1185">Reference proteome</keyword>
<feature type="transmembrane region" description="Helical" evidence="7">
    <location>
        <begin position="2022"/>
        <end position="2040"/>
    </location>
</feature>
<dbReference type="EMBL" id="JBDFQZ010000004">
    <property type="protein sequence ID" value="KAK9732623.1"/>
    <property type="molecule type" value="Genomic_DNA"/>
</dbReference>
<gene>
    <name evidence="12" type="ORF">RND81_04G011100</name>
</gene>
<comment type="similarity">
    <text evidence="2">Belongs to the PIEZO (TC 1.A.75) family.</text>
</comment>
<keyword evidence="4 7" id="KW-1133">Transmembrane helix</keyword>
<dbReference type="GO" id="GO:0005261">
    <property type="term" value="F:monoatomic cation channel activity"/>
    <property type="evidence" value="ECO:0007669"/>
    <property type="project" value="TreeGrafter"/>
</dbReference>
<keyword evidence="3 7" id="KW-0812">Transmembrane</keyword>
<dbReference type="InterPro" id="IPR057611">
    <property type="entry name" value="PIEZO_dom"/>
</dbReference>
<feature type="domain" description="Piezo-type mechanosensitive ion channel homolog" evidence="11">
    <location>
        <begin position="469"/>
        <end position="598"/>
    </location>
</feature>
<dbReference type="Pfam" id="PF23188">
    <property type="entry name" value="THU_Piezo1"/>
    <property type="match status" value="1"/>
</dbReference>
<evidence type="ECO:0000256" key="1">
    <source>
        <dbReference type="ARBA" id="ARBA00004141"/>
    </source>
</evidence>
<feature type="transmembrane region" description="Helical" evidence="7">
    <location>
        <begin position="1651"/>
        <end position="1671"/>
    </location>
</feature>